<dbReference type="Pfam" id="PF01926">
    <property type="entry name" value="MMR_HSR1"/>
    <property type="match status" value="1"/>
</dbReference>
<evidence type="ECO:0000256" key="2">
    <source>
        <dbReference type="ARBA" id="ARBA00023134"/>
    </source>
</evidence>
<dbReference type="FunFam" id="3.10.20.30:FF:000003">
    <property type="entry name" value="Developmentally-regulated GTP-binding protein 1"/>
    <property type="match status" value="1"/>
</dbReference>
<dbReference type="InterPro" id="IPR045001">
    <property type="entry name" value="DRG"/>
</dbReference>
<organism evidence="5 6">
    <name type="scientific">Trichophyton rubrum (strain ATCC MYA-4607 / CBS 118892)</name>
    <name type="common">Athlete's foot fungus</name>
    <dbReference type="NCBI Taxonomy" id="559305"/>
    <lineage>
        <taxon>Eukaryota</taxon>
        <taxon>Fungi</taxon>
        <taxon>Dikarya</taxon>
        <taxon>Ascomycota</taxon>
        <taxon>Pezizomycotina</taxon>
        <taxon>Eurotiomycetes</taxon>
        <taxon>Eurotiomycetidae</taxon>
        <taxon>Onygenales</taxon>
        <taxon>Arthrodermataceae</taxon>
        <taxon>Trichophyton</taxon>
    </lineage>
</organism>
<proteinExistence type="predicted"/>
<dbReference type="GeneID" id="10376339"/>
<dbReference type="InterPro" id="IPR006074">
    <property type="entry name" value="GTP1-OBG_CS"/>
</dbReference>
<keyword evidence="6" id="KW-1185">Reference proteome</keyword>
<evidence type="ECO:0000256" key="1">
    <source>
        <dbReference type="ARBA" id="ARBA00022741"/>
    </source>
</evidence>
<dbReference type="InterPro" id="IPR031167">
    <property type="entry name" value="G_OBG"/>
</dbReference>
<keyword evidence="2" id="KW-0342">GTP-binding</keyword>
<dbReference type="Pfam" id="PF02824">
    <property type="entry name" value="TGS"/>
    <property type="match status" value="1"/>
</dbReference>
<dbReference type="OrthoDB" id="603at2759"/>
<dbReference type="Gene3D" id="3.10.20.30">
    <property type="match status" value="1"/>
</dbReference>
<dbReference type="PROSITE" id="PS51710">
    <property type="entry name" value="G_OBG"/>
    <property type="match status" value="1"/>
</dbReference>
<evidence type="ECO:0000313" key="5">
    <source>
        <dbReference type="EMBL" id="EGD87839.2"/>
    </source>
</evidence>
<dbReference type="InterPro" id="IPR027417">
    <property type="entry name" value="P-loop_NTPase"/>
</dbReference>
<dbReference type="HOGENOM" id="CLU_044997_0_0_1"/>
<dbReference type="PROSITE" id="PS00905">
    <property type="entry name" value="GTP1_OBG"/>
    <property type="match status" value="1"/>
</dbReference>
<evidence type="ECO:0000259" key="3">
    <source>
        <dbReference type="PROSITE" id="PS51710"/>
    </source>
</evidence>
<dbReference type="InterPro" id="IPR005225">
    <property type="entry name" value="Small_GTP-bd"/>
</dbReference>
<dbReference type="InterPro" id="IPR031662">
    <property type="entry name" value="GTP-binding_2"/>
</dbReference>
<dbReference type="InterPro" id="IPR006073">
    <property type="entry name" value="GTP-bd"/>
</dbReference>
<keyword evidence="1" id="KW-0547">Nucleotide-binding</keyword>
<dbReference type="OMA" id="WGTSTRH"/>
<dbReference type="InterPro" id="IPR004095">
    <property type="entry name" value="TGS"/>
</dbReference>
<dbReference type="PANTHER" id="PTHR43127">
    <property type="entry name" value="DEVELOPMENTALLY-REGULATED GTP-BINDING PROTEIN 2"/>
    <property type="match status" value="1"/>
</dbReference>
<name>F2SPT7_TRIRC</name>
<dbReference type="FunCoup" id="F2SPT7">
    <property type="interactions" value="941"/>
</dbReference>
<dbReference type="STRING" id="559305.F2SPT7"/>
<protein>
    <recommendedName>
        <fullName evidence="7">GTP-binding protein 1</fullName>
    </recommendedName>
</protein>
<evidence type="ECO:0008006" key="7">
    <source>
        <dbReference type="Google" id="ProtNLM"/>
    </source>
</evidence>
<dbReference type="AlphaFoldDB" id="F2SPT7"/>
<dbReference type="PROSITE" id="PS51880">
    <property type="entry name" value="TGS"/>
    <property type="match status" value="1"/>
</dbReference>
<dbReference type="SUPFAM" id="SSF52540">
    <property type="entry name" value="P-loop containing nucleoside triphosphate hydrolases"/>
    <property type="match status" value="1"/>
</dbReference>
<dbReference type="SUPFAM" id="SSF81271">
    <property type="entry name" value="TGS-like"/>
    <property type="match status" value="1"/>
</dbReference>
<dbReference type="Gene3D" id="3.40.50.300">
    <property type="entry name" value="P-loop containing nucleotide triphosphate hydrolases"/>
    <property type="match status" value="1"/>
</dbReference>
<dbReference type="InterPro" id="IPR012676">
    <property type="entry name" value="TGS-like"/>
</dbReference>
<dbReference type="Pfam" id="PF16897">
    <property type="entry name" value="MMR_HSR1_Xtn"/>
    <property type="match status" value="1"/>
</dbReference>
<feature type="domain" description="OBG-type G" evidence="3">
    <location>
        <begin position="65"/>
        <end position="316"/>
    </location>
</feature>
<dbReference type="PRINTS" id="PR00326">
    <property type="entry name" value="GTP1OBG"/>
</dbReference>
<dbReference type="RefSeq" id="XP_047604177.1">
    <property type="nucleotide sequence ID" value="XM_047748200.1"/>
</dbReference>
<sequence length="316" mass="34827">MVNITEKIKEIEEEMRRTQKNKATEYHLGLLKGKLARLRAQLLEPTGGSGSGGGAGFDVSKSGDARISLVGFPSVGKSTFLSKITKTKSEVAAYSFTTLTAIPGVLEYGGSEIQILDLPGIIEGAAEGKGRGRQVISAAKTSDLILMVLDATKKAEQRALLEAELEAVGIRLNREVPNIYLKVKKAGGMKITFQSPPKYLDEKMLYNILRDYKVLNCEVLVRDENATVDDFIDVIMKDHRKYIKCLYVKGVDPDFNEALIVRSNSTIEDVCDQIHRTLKESFKYALVWGASVTHVPQRVGLGHFVADEDVVHIVSK</sequence>
<dbReference type="Proteomes" id="UP000008864">
    <property type="component" value="Unassembled WGS sequence"/>
</dbReference>
<feature type="domain" description="TGS" evidence="4">
    <location>
        <begin position="230"/>
        <end position="315"/>
    </location>
</feature>
<dbReference type="GO" id="GO:1903833">
    <property type="term" value="P:positive regulation of cellular response to amino acid starvation"/>
    <property type="evidence" value="ECO:0007669"/>
    <property type="project" value="UniProtKB-ARBA"/>
</dbReference>
<gene>
    <name evidence="5" type="ORF">TERG_04086</name>
</gene>
<reference evidence="6" key="1">
    <citation type="journal article" date="2012" name="MBio">
        <title>Comparative genome analysis of Trichophyton rubrum and related dermatophytes reveals candidate genes involved in infection.</title>
        <authorList>
            <person name="Martinez D.A."/>
            <person name="Oliver B.G."/>
            <person name="Graeser Y."/>
            <person name="Goldberg J.M."/>
            <person name="Li W."/>
            <person name="Martinez-Rossi N.M."/>
            <person name="Monod M."/>
            <person name="Shelest E."/>
            <person name="Barton R.C."/>
            <person name="Birch E."/>
            <person name="Brakhage A.A."/>
            <person name="Chen Z."/>
            <person name="Gurr S.J."/>
            <person name="Heiman D."/>
            <person name="Heitman J."/>
            <person name="Kosti I."/>
            <person name="Rossi A."/>
            <person name="Saif S."/>
            <person name="Samalova M."/>
            <person name="Saunders C.W."/>
            <person name="Shea T."/>
            <person name="Summerbell R.C."/>
            <person name="Xu J."/>
            <person name="Young S."/>
            <person name="Zeng Q."/>
            <person name="Birren B.W."/>
            <person name="Cuomo C.A."/>
            <person name="White T.C."/>
        </authorList>
    </citation>
    <scope>NUCLEOTIDE SEQUENCE [LARGE SCALE GENOMIC DNA]</scope>
    <source>
        <strain evidence="6">ATCC MYA-4607 / CBS 118892</strain>
    </source>
</reference>
<evidence type="ECO:0000259" key="4">
    <source>
        <dbReference type="PROSITE" id="PS51880"/>
    </source>
</evidence>
<dbReference type="EMBL" id="GG700651">
    <property type="protein sequence ID" value="EGD87839.2"/>
    <property type="molecule type" value="Genomic_DNA"/>
</dbReference>
<dbReference type="FunFam" id="3.40.50.300:FF:000740">
    <property type="entry name" value="Putative GTP-binding protein 1"/>
    <property type="match status" value="1"/>
</dbReference>
<dbReference type="InterPro" id="IPR012675">
    <property type="entry name" value="Beta-grasp_dom_sf"/>
</dbReference>
<dbReference type="CDD" id="cd01896">
    <property type="entry name" value="DRG"/>
    <property type="match status" value="1"/>
</dbReference>
<accession>F2SPT7</accession>
<dbReference type="GO" id="GO:0003924">
    <property type="term" value="F:GTPase activity"/>
    <property type="evidence" value="ECO:0007669"/>
    <property type="project" value="InterPro"/>
</dbReference>
<dbReference type="NCBIfam" id="TIGR00231">
    <property type="entry name" value="small_GTP"/>
    <property type="match status" value="1"/>
</dbReference>
<dbReference type="InParanoid" id="F2SPT7"/>
<dbReference type="VEuPathDB" id="FungiDB:TERG_04086"/>
<evidence type="ECO:0000313" key="6">
    <source>
        <dbReference type="Proteomes" id="UP000008864"/>
    </source>
</evidence>
<dbReference type="GO" id="GO:0005525">
    <property type="term" value="F:GTP binding"/>
    <property type="evidence" value="ECO:0007669"/>
    <property type="project" value="UniProtKB-KW"/>
</dbReference>